<evidence type="ECO:0000256" key="3">
    <source>
        <dbReference type="ARBA" id="ARBA00023136"/>
    </source>
</evidence>
<dbReference type="PANTHER" id="PTHR23534">
    <property type="entry name" value="MFS PERMEASE"/>
    <property type="match status" value="1"/>
</dbReference>
<evidence type="ECO:0000259" key="5">
    <source>
        <dbReference type="PROSITE" id="PS50850"/>
    </source>
</evidence>
<gene>
    <name evidence="6" type="ORF">HNP33_002312</name>
</gene>
<dbReference type="PROSITE" id="PS50850">
    <property type="entry name" value="MFS"/>
    <property type="match status" value="1"/>
</dbReference>
<dbReference type="EMBL" id="JACHKZ010000012">
    <property type="protein sequence ID" value="MBB6578232.1"/>
    <property type="molecule type" value="Genomic_DNA"/>
</dbReference>
<dbReference type="Gene3D" id="1.20.1250.20">
    <property type="entry name" value="MFS general substrate transporter like domains"/>
    <property type="match status" value="1"/>
</dbReference>
<feature type="transmembrane region" description="Helical" evidence="4">
    <location>
        <begin position="134"/>
        <end position="153"/>
    </location>
</feature>
<dbReference type="Proteomes" id="UP000562492">
    <property type="component" value="Unassembled WGS sequence"/>
</dbReference>
<reference evidence="6 7" key="1">
    <citation type="submission" date="2020-08" db="EMBL/GenBank/DDBJ databases">
        <title>Functional genomics of gut bacteria from endangered species of beetles.</title>
        <authorList>
            <person name="Carlos-Shanley C."/>
        </authorList>
    </citation>
    <scope>NUCLEOTIDE SEQUENCE [LARGE SCALE GENOMIC DNA]</scope>
    <source>
        <strain evidence="6 7">S00124</strain>
    </source>
</reference>
<organism evidence="6 7">
    <name type="scientific">Comamonas odontotermitis</name>
    <dbReference type="NCBI Taxonomy" id="379895"/>
    <lineage>
        <taxon>Bacteria</taxon>
        <taxon>Pseudomonadati</taxon>
        <taxon>Pseudomonadota</taxon>
        <taxon>Betaproteobacteria</taxon>
        <taxon>Burkholderiales</taxon>
        <taxon>Comamonadaceae</taxon>
        <taxon>Comamonas</taxon>
    </lineage>
</organism>
<evidence type="ECO:0000256" key="4">
    <source>
        <dbReference type="SAM" id="Phobius"/>
    </source>
</evidence>
<comment type="caution">
    <text evidence="6">The sequence shown here is derived from an EMBL/GenBank/DDBJ whole genome shotgun (WGS) entry which is preliminary data.</text>
</comment>
<feature type="transmembrane region" description="Helical" evidence="4">
    <location>
        <begin position="98"/>
        <end position="122"/>
    </location>
</feature>
<feature type="transmembrane region" description="Helical" evidence="4">
    <location>
        <begin position="74"/>
        <end position="92"/>
    </location>
</feature>
<name>A0ABR6RGE8_9BURK</name>
<evidence type="ECO:0000313" key="7">
    <source>
        <dbReference type="Proteomes" id="UP000562492"/>
    </source>
</evidence>
<evidence type="ECO:0000256" key="2">
    <source>
        <dbReference type="ARBA" id="ARBA00022989"/>
    </source>
</evidence>
<keyword evidence="7" id="KW-1185">Reference proteome</keyword>
<feature type="transmembrane region" description="Helical" evidence="4">
    <location>
        <begin position="12"/>
        <end position="34"/>
    </location>
</feature>
<protein>
    <submittedName>
        <fullName evidence="6">MFS family permease</fullName>
    </submittedName>
</protein>
<dbReference type="PANTHER" id="PTHR23534:SF1">
    <property type="entry name" value="MAJOR FACILITATOR SUPERFAMILY PROTEIN"/>
    <property type="match status" value="1"/>
</dbReference>
<keyword evidence="3 4" id="KW-0472">Membrane</keyword>
<proteinExistence type="predicted"/>
<dbReference type="InterPro" id="IPR020846">
    <property type="entry name" value="MFS_dom"/>
</dbReference>
<dbReference type="InterPro" id="IPR011701">
    <property type="entry name" value="MFS"/>
</dbReference>
<feature type="transmembrane region" description="Helical" evidence="4">
    <location>
        <begin position="215"/>
        <end position="234"/>
    </location>
</feature>
<feature type="transmembrane region" description="Helical" evidence="4">
    <location>
        <begin position="165"/>
        <end position="183"/>
    </location>
</feature>
<evidence type="ECO:0000256" key="1">
    <source>
        <dbReference type="ARBA" id="ARBA00022692"/>
    </source>
</evidence>
<dbReference type="SUPFAM" id="SSF103473">
    <property type="entry name" value="MFS general substrate transporter"/>
    <property type="match status" value="1"/>
</dbReference>
<feature type="domain" description="Major facilitator superfamily (MFS) profile" evidence="5">
    <location>
        <begin position="214"/>
        <end position="400"/>
    </location>
</feature>
<keyword evidence="1 4" id="KW-0812">Transmembrane</keyword>
<dbReference type="RefSeq" id="WP_184708325.1">
    <property type="nucleotide sequence ID" value="NZ_JACHKZ010000012.1"/>
</dbReference>
<feature type="transmembrane region" description="Helical" evidence="4">
    <location>
        <begin position="281"/>
        <end position="303"/>
    </location>
</feature>
<accession>A0ABR6RGE8</accession>
<sequence>MLVRRHPQLLTLSIAQALYWSCSIIGIALTALVGQRLAPWPVLATVPLTLLVAGNLLAIGRLSRWMQRHGRARGLQYGALMGVAAGLLAAWAVYIGSFALFCAAMVLLGCYQASAGFYRFAALDGMEPQHKGSAAAWVLAGGIAAAVLAPSLAIHASGALSTPMAGAYVAIAALALLACALLQRLPASLKAPMAGASSTGSNAIVSRRQLWQRPAIRQAIMLSACGHGLMILVMNATPLAMHGAGHSLANSTHVIQWHVLGMFVPSLVAGKAVDRFGARRIAWLGAAMLAISAAVALTGQAFFPFLVSSLLLGAGWNLMILAGTTLLSQACTPQEAPQAQPLMEWANNGSAAAMSFSCGVLIQTLGWSAINAVMLLVLTALACALLRQARQPVLARPSAD</sequence>
<keyword evidence="2 4" id="KW-1133">Transmembrane helix</keyword>
<feature type="transmembrane region" description="Helical" evidence="4">
    <location>
        <begin position="254"/>
        <end position="274"/>
    </location>
</feature>
<evidence type="ECO:0000313" key="6">
    <source>
        <dbReference type="EMBL" id="MBB6578232.1"/>
    </source>
</evidence>
<dbReference type="InterPro" id="IPR036259">
    <property type="entry name" value="MFS_trans_sf"/>
</dbReference>
<feature type="transmembrane region" description="Helical" evidence="4">
    <location>
        <begin position="368"/>
        <end position="386"/>
    </location>
</feature>
<dbReference type="Pfam" id="PF07690">
    <property type="entry name" value="MFS_1"/>
    <property type="match status" value="1"/>
</dbReference>
<feature type="transmembrane region" description="Helical" evidence="4">
    <location>
        <begin position="40"/>
        <end position="62"/>
    </location>
</feature>